<name>A0A183INZ7_9BILA</name>
<dbReference type="InterPro" id="IPR055063">
    <property type="entry name" value="Rib_mS39_PPR"/>
</dbReference>
<evidence type="ECO:0000256" key="12">
    <source>
        <dbReference type="PROSITE-ProRule" id="PRU00708"/>
    </source>
</evidence>
<dbReference type="WBParaSite" id="SBAD_0000556001-mRNA-1">
    <property type="protein sequence ID" value="SBAD_0000556001-mRNA-1"/>
    <property type="gene ID" value="SBAD_0000556001"/>
</dbReference>
<dbReference type="GO" id="GO:0019843">
    <property type="term" value="F:rRNA binding"/>
    <property type="evidence" value="ECO:0007669"/>
    <property type="project" value="UniProtKB-KW"/>
</dbReference>
<dbReference type="GO" id="GO:0032543">
    <property type="term" value="P:mitochondrial translation"/>
    <property type="evidence" value="ECO:0007669"/>
    <property type="project" value="InterPro"/>
</dbReference>
<keyword evidence="10" id="KW-0687">Ribonucleoprotein</keyword>
<reference evidence="13 14" key="2">
    <citation type="submission" date="2018-11" db="EMBL/GenBank/DDBJ databases">
        <authorList>
            <consortium name="Pathogen Informatics"/>
        </authorList>
    </citation>
    <scope>NUCLEOTIDE SEQUENCE [LARGE SCALE GENOMIC DNA]</scope>
</reference>
<dbReference type="GO" id="GO:0005739">
    <property type="term" value="C:mitochondrion"/>
    <property type="evidence" value="ECO:0007669"/>
    <property type="project" value="UniProtKB-SubCell"/>
</dbReference>
<dbReference type="InterPro" id="IPR002885">
    <property type="entry name" value="PPR_rpt"/>
</dbReference>
<evidence type="ECO:0000256" key="9">
    <source>
        <dbReference type="ARBA" id="ARBA00023128"/>
    </source>
</evidence>
<protein>
    <recommendedName>
        <fullName evidence="11">Small ribosomal subunit protein mS39</fullName>
    </recommendedName>
</protein>
<dbReference type="Pfam" id="PF22330">
    <property type="entry name" value="Rib_mS39_PPR"/>
    <property type="match status" value="1"/>
</dbReference>
<evidence type="ECO:0000313" key="14">
    <source>
        <dbReference type="Proteomes" id="UP000270296"/>
    </source>
</evidence>
<evidence type="ECO:0000256" key="2">
    <source>
        <dbReference type="ARBA" id="ARBA00008551"/>
    </source>
</evidence>
<evidence type="ECO:0000256" key="11">
    <source>
        <dbReference type="ARBA" id="ARBA00035134"/>
    </source>
</evidence>
<keyword evidence="14" id="KW-1185">Reference proteome</keyword>
<accession>A0A183INZ7</accession>
<keyword evidence="3" id="KW-0699">rRNA-binding</keyword>
<evidence type="ECO:0000256" key="10">
    <source>
        <dbReference type="ARBA" id="ARBA00023274"/>
    </source>
</evidence>
<dbReference type="GO" id="GO:0043024">
    <property type="term" value="F:ribosomal small subunit binding"/>
    <property type="evidence" value="ECO:0007669"/>
    <property type="project" value="InterPro"/>
</dbReference>
<dbReference type="PANTHER" id="PTHR16276">
    <property type="entry name" value="PENTATRICOPEPTIDE REPEAT DOMAIN-CONTAINING PROTEIN 3"/>
    <property type="match status" value="1"/>
</dbReference>
<evidence type="ECO:0000256" key="5">
    <source>
        <dbReference type="ARBA" id="ARBA00022845"/>
    </source>
</evidence>
<dbReference type="InterPro" id="IPR011990">
    <property type="entry name" value="TPR-like_helical_dom_sf"/>
</dbReference>
<dbReference type="InterPro" id="IPR037387">
    <property type="entry name" value="PTCD3"/>
</dbReference>
<evidence type="ECO:0000256" key="6">
    <source>
        <dbReference type="ARBA" id="ARBA00022884"/>
    </source>
</evidence>
<dbReference type="Gene3D" id="1.25.40.10">
    <property type="entry name" value="Tetratricopeptide repeat domain"/>
    <property type="match status" value="1"/>
</dbReference>
<feature type="repeat" description="PPR" evidence="12">
    <location>
        <begin position="194"/>
        <end position="228"/>
    </location>
</feature>
<dbReference type="GO" id="GO:0005840">
    <property type="term" value="C:ribosome"/>
    <property type="evidence" value="ECO:0007669"/>
    <property type="project" value="UniProtKB-KW"/>
</dbReference>
<evidence type="ECO:0000256" key="8">
    <source>
        <dbReference type="ARBA" id="ARBA00022980"/>
    </source>
</evidence>
<evidence type="ECO:0000313" key="13">
    <source>
        <dbReference type="EMBL" id="VDP06966.1"/>
    </source>
</evidence>
<keyword evidence="5" id="KW-0810">Translation regulation</keyword>
<keyword evidence="8" id="KW-0689">Ribosomal protein</keyword>
<proteinExistence type="inferred from homology"/>
<reference evidence="15" key="1">
    <citation type="submission" date="2016-06" db="UniProtKB">
        <authorList>
            <consortium name="WormBaseParasite"/>
        </authorList>
    </citation>
    <scope>IDENTIFICATION</scope>
</reference>
<dbReference type="GO" id="GO:0006417">
    <property type="term" value="P:regulation of translation"/>
    <property type="evidence" value="ECO:0007669"/>
    <property type="project" value="UniProtKB-KW"/>
</dbReference>
<gene>
    <name evidence="13" type="ORF">SBAD_LOCUS5344</name>
</gene>
<keyword evidence="4" id="KW-0677">Repeat</keyword>
<organism evidence="15">
    <name type="scientific">Soboliphyme baturini</name>
    <dbReference type="NCBI Taxonomy" id="241478"/>
    <lineage>
        <taxon>Eukaryota</taxon>
        <taxon>Metazoa</taxon>
        <taxon>Ecdysozoa</taxon>
        <taxon>Nematoda</taxon>
        <taxon>Enoplea</taxon>
        <taxon>Dorylaimia</taxon>
        <taxon>Dioctophymatida</taxon>
        <taxon>Dioctophymatoidea</taxon>
        <taxon>Soboliphymatidae</taxon>
        <taxon>Soboliphyme</taxon>
    </lineage>
</organism>
<evidence type="ECO:0000313" key="15">
    <source>
        <dbReference type="WBParaSite" id="SBAD_0000556001-mRNA-1"/>
    </source>
</evidence>
<evidence type="ECO:0000256" key="1">
    <source>
        <dbReference type="ARBA" id="ARBA00004173"/>
    </source>
</evidence>
<comment type="similarity">
    <text evidence="2">Belongs to the mitochondrion-specific ribosomal protein mS39 family.</text>
</comment>
<dbReference type="Pfam" id="PF13812">
    <property type="entry name" value="PPR_3"/>
    <property type="match status" value="1"/>
</dbReference>
<comment type="subcellular location">
    <subcellularLocation>
        <location evidence="1">Mitochondrion</location>
    </subcellularLocation>
</comment>
<keyword evidence="6" id="KW-0694">RNA-binding</keyword>
<evidence type="ECO:0000256" key="4">
    <source>
        <dbReference type="ARBA" id="ARBA00022737"/>
    </source>
</evidence>
<dbReference type="PROSITE" id="PS51375">
    <property type="entry name" value="PPR"/>
    <property type="match status" value="1"/>
</dbReference>
<sequence length="647" mass="75090">MSGLTELGHTGKHAVRSPVDLLKALASTVKDDPTASHYKYHDDPYLMPASSYTRQTYALGKEAGRKAARYFAREFPTLFMYDKDEPRIMSYRLPKPPQDETGKTEEELVDRMRHLWVQSAVRVYENMMAARIEISEETLLRFLEFLCYFNCTDPEEFHPEQNWLRFELNVRRSKSVWKHNGCAMKIFDSLQPKSARAYSAVICGMAKYLSAKEASEYFVLMREEGLKPDAFLYNRILCGVCRVKSINSERWENLLELLRTMKQDGVRPNADTFNSVLAQLRLMKSWRNAPDHALEVYRFYFVINFCPSSAVFQEMVSLQLQPTLGTYVCLIDIFQPRPELQSLLDEILDQLEGKHLQVTDPLDELFFPHAMSSICEAIQDPVLAYRLHTLLNLGHNEDCITSFSAESSYYESLLTLISRTQPTDEFFKMYYQHVPRHYSPGARFLTNLIHCFELTASYAYFPQVWSEIVYQGLNERTFLETEFFLAILRGNIDESQLMKKLSDIAWDAFTKRYAQYTDERVKHVRENQRFTARLVVLLSCVCSRAGDFDRAWHMLRLVLPSKGVELTEVDLKVRTDILDSALASEATELLVSFLAIDDPVKHDQLLNFVLSLCEESRNELCEKLSRHPLLSEQQKRNMQALQDHSPQ</sequence>
<dbReference type="OrthoDB" id="1204at2759"/>
<dbReference type="NCBIfam" id="TIGR00756">
    <property type="entry name" value="PPR"/>
    <property type="match status" value="1"/>
</dbReference>
<dbReference type="GO" id="GO:1990904">
    <property type="term" value="C:ribonucleoprotein complex"/>
    <property type="evidence" value="ECO:0007669"/>
    <property type="project" value="UniProtKB-KW"/>
</dbReference>
<keyword evidence="9" id="KW-0496">Mitochondrion</keyword>
<dbReference type="EMBL" id="UZAM01008925">
    <property type="protein sequence ID" value="VDP06966.1"/>
    <property type="molecule type" value="Genomic_DNA"/>
</dbReference>
<keyword evidence="7" id="KW-0809">Transit peptide</keyword>
<evidence type="ECO:0000256" key="3">
    <source>
        <dbReference type="ARBA" id="ARBA00022730"/>
    </source>
</evidence>
<dbReference type="AlphaFoldDB" id="A0A183INZ7"/>
<dbReference type="PANTHER" id="PTHR16276:SF1">
    <property type="entry name" value="SMALL RIBOSOMAL SUBUNIT PROTEIN MS39"/>
    <property type="match status" value="1"/>
</dbReference>
<evidence type="ECO:0000256" key="7">
    <source>
        <dbReference type="ARBA" id="ARBA00022946"/>
    </source>
</evidence>
<dbReference type="Proteomes" id="UP000270296">
    <property type="component" value="Unassembled WGS sequence"/>
</dbReference>